<dbReference type="GO" id="GO:0046872">
    <property type="term" value="F:metal ion binding"/>
    <property type="evidence" value="ECO:0007669"/>
    <property type="project" value="UniProtKB-KW"/>
</dbReference>
<protein>
    <submittedName>
        <fullName evidence="11">Bifunctional homocysteine S-methyltransferase/methylenetetrahydrofolate reductase</fullName>
    </submittedName>
</protein>
<keyword evidence="6" id="KW-0274">FAD</keyword>
<feature type="binding site" evidence="8">
    <location>
        <position position="289"/>
    </location>
    <ligand>
        <name>Zn(2+)</name>
        <dbReference type="ChEBI" id="CHEBI:29105"/>
    </ligand>
</feature>
<dbReference type="CDD" id="cd00537">
    <property type="entry name" value="MTHFR"/>
    <property type="match status" value="1"/>
</dbReference>
<evidence type="ECO:0000259" key="10">
    <source>
        <dbReference type="PROSITE" id="PS50970"/>
    </source>
</evidence>
<evidence type="ECO:0000256" key="3">
    <source>
        <dbReference type="ARBA" id="ARBA00022603"/>
    </source>
</evidence>
<dbReference type="Gene3D" id="3.20.20.330">
    <property type="entry name" value="Homocysteine-binding-like domain"/>
    <property type="match status" value="1"/>
</dbReference>
<evidence type="ECO:0000256" key="6">
    <source>
        <dbReference type="ARBA" id="ARBA00022827"/>
    </source>
</evidence>
<evidence type="ECO:0000256" key="1">
    <source>
        <dbReference type="ARBA" id="ARBA00001974"/>
    </source>
</evidence>
<dbReference type="GO" id="GO:0008168">
    <property type="term" value="F:methyltransferase activity"/>
    <property type="evidence" value="ECO:0007669"/>
    <property type="project" value="UniProtKB-UniRule"/>
</dbReference>
<feature type="compositionally biased region" description="Polar residues" evidence="9">
    <location>
        <begin position="321"/>
        <end position="339"/>
    </location>
</feature>
<evidence type="ECO:0000256" key="8">
    <source>
        <dbReference type="PROSITE-ProRule" id="PRU00333"/>
    </source>
</evidence>
<dbReference type="InterPro" id="IPR036589">
    <property type="entry name" value="HCY_dom_sf"/>
</dbReference>
<comment type="caution">
    <text evidence="11">The sequence shown here is derived from an EMBL/GenBank/DDBJ whole genome shotgun (WGS) entry which is preliminary data.</text>
</comment>
<comment type="cofactor">
    <cofactor evidence="1">
        <name>FAD</name>
        <dbReference type="ChEBI" id="CHEBI:57692"/>
    </cofactor>
</comment>
<keyword evidence="12" id="KW-1185">Reference proteome</keyword>
<dbReference type="SUPFAM" id="SSF82282">
    <property type="entry name" value="Homocysteine S-methyltransferase"/>
    <property type="match status" value="1"/>
</dbReference>
<dbReference type="GO" id="GO:0006555">
    <property type="term" value="P:methionine metabolic process"/>
    <property type="evidence" value="ECO:0007669"/>
    <property type="project" value="InterPro"/>
</dbReference>
<dbReference type="UniPathway" id="UPA00193"/>
<dbReference type="RefSeq" id="WP_112433319.1">
    <property type="nucleotide sequence ID" value="NZ_MCIF01000002.1"/>
</dbReference>
<keyword evidence="7" id="KW-0560">Oxidoreductase</keyword>
<dbReference type="Pfam" id="PF02219">
    <property type="entry name" value="MTHFR"/>
    <property type="match status" value="1"/>
</dbReference>
<organism evidence="11 12">
    <name type="scientific">Thermogemmatispora tikiterensis</name>
    <dbReference type="NCBI Taxonomy" id="1825093"/>
    <lineage>
        <taxon>Bacteria</taxon>
        <taxon>Bacillati</taxon>
        <taxon>Chloroflexota</taxon>
        <taxon>Ktedonobacteria</taxon>
        <taxon>Thermogemmatisporales</taxon>
        <taxon>Thermogemmatisporaceae</taxon>
        <taxon>Thermogemmatispora</taxon>
    </lineage>
</organism>
<dbReference type="NCBIfam" id="NF006396">
    <property type="entry name" value="PRK08645.1"/>
    <property type="match status" value="1"/>
</dbReference>
<evidence type="ECO:0000313" key="12">
    <source>
        <dbReference type="Proteomes" id="UP000248706"/>
    </source>
</evidence>
<comment type="cofactor">
    <cofactor evidence="8">
        <name>Zn(2+)</name>
        <dbReference type="ChEBI" id="CHEBI:29105"/>
    </cofactor>
</comment>
<keyword evidence="8" id="KW-0862">Zinc</keyword>
<evidence type="ECO:0000256" key="7">
    <source>
        <dbReference type="ARBA" id="ARBA00023002"/>
    </source>
</evidence>
<sequence>MEHVLLERLRQGPLLCDGAMGTLLYARGIPYEQCFDLLNVTRPELIQGIHREYISAGAQIIETNTFGANRLRLAAYNLEDRVREINFQGVRRAIEAREIVGLPVFIAGAVGPSGQPLQAPESGRLSEVRAAFREQIEALQEGGAELLILETFTSLAELRQAILAAQEVGGLPIVAQVSFYEDGRTLSGQSAASVARELYELGVDVMGANCCVGPAMTLEALQGMIGALDEEIQAAAQQGKRPPLFSAQPNAGLPTRLGNRFFYVSTPDYFADYALRFAQAGVRLIGGCCGTTPRHIEAMRKALDAHYGRGTGAVGQKDEAGQQNGLSASAQGQEGSRTASAVLPGRGGRRPAIGTLPEEEVILPQEGSKTRLQQKLEAGEFVISVELDPPMGLNPSKILAGAAQLQRDGVDCINIADSPLARVRMSCIALARLIQDHLGMETIIHFTTRDRNLMALQAELLGAHALGLRNILALTGDPLRVGDYPNTTGVWDVDSVGLIRILRGMNEGHDAAGGSIGAKASFHIGAALNLNVSEEEAEREIEKYYRKLEAGAHFIMTQPIYELAPLERFLKRVGKPPVPVILGCIPLHSWRHAEFLHNEVAGVTIPERVRERMRAAGDQGTEEGLRLAQELLMEARDLVQGVYLLPSYRRYDIVGRLTRLLREAPANA</sequence>
<dbReference type="InterPro" id="IPR003726">
    <property type="entry name" value="HCY_dom"/>
</dbReference>
<dbReference type="SUPFAM" id="SSF51730">
    <property type="entry name" value="FAD-linked oxidoreductase"/>
    <property type="match status" value="1"/>
</dbReference>
<dbReference type="Gene3D" id="3.20.20.220">
    <property type="match status" value="1"/>
</dbReference>
<feature type="binding site" evidence="8">
    <location>
        <position position="210"/>
    </location>
    <ligand>
        <name>Zn(2+)</name>
        <dbReference type="ChEBI" id="CHEBI:29105"/>
    </ligand>
</feature>
<dbReference type="GO" id="GO:0035999">
    <property type="term" value="P:tetrahydrofolate interconversion"/>
    <property type="evidence" value="ECO:0007669"/>
    <property type="project" value="UniProtKB-UniPathway"/>
</dbReference>
<name>A0A328VPT8_9CHLR</name>
<keyword evidence="3 8" id="KW-0489">Methyltransferase</keyword>
<dbReference type="Pfam" id="PF02574">
    <property type="entry name" value="S-methyl_trans"/>
    <property type="match status" value="1"/>
</dbReference>
<keyword evidence="8" id="KW-0479">Metal-binding</keyword>
<evidence type="ECO:0000256" key="4">
    <source>
        <dbReference type="ARBA" id="ARBA00022630"/>
    </source>
</evidence>
<reference evidence="11 12" key="1">
    <citation type="submission" date="2016-08" db="EMBL/GenBank/DDBJ databases">
        <title>Analysis of Carbohydrate Active Enzymes in Thermogemmatispora T81 Reveals Carbohydrate Degradation Ability.</title>
        <authorList>
            <person name="Tomazini A."/>
            <person name="Lal S."/>
            <person name="Stott M."/>
            <person name="Henrissat B."/>
            <person name="Polikarpov I."/>
            <person name="Sparling R."/>
            <person name="Levin D.B."/>
        </authorList>
    </citation>
    <scope>NUCLEOTIDE SEQUENCE [LARGE SCALE GENOMIC DNA]</scope>
    <source>
        <strain evidence="11 12">T81</strain>
    </source>
</reference>
<keyword evidence="5 8" id="KW-0808">Transferase</keyword>
<dbReference type="InterPro" id="IPR003171">
    <property type="entry name" value="Mehydrof_redctse-like"/>
</dbReference>
<evidence type="ECO:0000256" key="5">
    <source>
        <dbReference type="ARBA" id="ARBA00022679"/>
    </source>
</evidence>
<evidence type="ECO:0000256" key="9">
    <source>
        <dbReference type="SAM" id="MobiDB-lite"/>
    </source>
</evidence>
<gene>
    <name evidence="11" type="ORF">A4R35_21960</name>
</gene>
<accession>A0A328VPT8</accession>
<dbReference type="GO" id="GO:0032259">
    <property type="term" value="P:methylation"/>
    <property type="evidence" value="ECO:0007669"/>
    <property type="project" value="UniProtKB-KW"/>
</dbReference>
<evidence type="ECO:0000256" key="2">
    <source>
        <dbReference type="ARBA" id="ARBA00004777"/>
    </source>
</evidence>
<dbReference type="Proteomes" id="UP000248706">
    <property type="component" value="Unassembled WGS sequence"/>
</dbReference>
<feature type="binding site" evidence="8">
    <location>
        <position position="288"/>
    </location>
    <ligand>
        <name>Zn(2+)</name>
        <dbReference type="ChEBI" id="CHEBI:29105"/>
    </ligand>
</feature>
<keyword evidence="4" id="KW-0285">Flavoprotein</keyword>
<dbReference type="PROSITE" id="PS50970">
    <property type="entry name" value="HCY"/>
    <property type="match status" value="1"/>
</dbReference>
<feature type="region of interest" description="Disordered" evidence="9">
    <location>
        <begin position="313"/>
        <end position="353"/>
    </location>
</feature>
<dbReference type="OrthoDB" id="9803687at2"/>
<dbReference type="AlphaFoldDB" id="A0A328VPT8"/>
<dbReference type="PANTHER" id="PTHR11103">
    <property type="entry name" value="SLR1189 PROTEIN"/>
    <property type="match status" value="1"/>
</dbReference>
<dbReference type="GO" id="GO:0004489">
    <property type="term" value="F:methylenetetrahydrofolate reductase [NAD(P)H] activity"/>
    <property type="evidence" value="ECO:0007669"/>
    <property type="project" value="InterPro"/>
</dbReference>
<dbReference type="EMBL" id="MCIF01000002">
    <property type="protein sequence ID" value="RAQ98222.1"/>
    <property type="molecule type" value="Genomic_DNA"/>
</dbReference>
<comment type="pathway">
    <text evidence="2">One-carbon metabolism; tetrahydrofolate interconversion.</text>
</comment>
<feature type="domain" description="Hcy-binding" evidence="10">
    <location>
        <begin position="2"/>
        <end position="303"/>
    </location>
</feature>
<evidence type="ECO:0000313" key="11">
    <source>
        <dbReference type="EMBL" id="RAQ98222.1"/>
    </source>
</evidence>
<proteinExistence type="predicted"/>
<dbReference type="PANTHER" id="PTHR11103:SF18">
    <property type="entry name" value="SLR1189 PROTEIN"/>
    <property type="match status" value="1"/>
</dbReference>
<dbReference type="InterPro" id="IPR029041">
    <property type="entry name" value="FAD-linked_oxidoreductase-like"/>
</dbReference>